<sequence>MDQNPNAQQQEQQPVVVVVEPDNPTPPGSTAGDAAGGPPPAQMVVNSNNSSNELPLAPPPTPAAVLNTASADVQDNGPSPTPSMFSNSSNEMPQQVTIADGGSSDGSSLELLGVSEQFTTSSSTTTSGSSSLAASWLDFFAQNSTTNSELSTNMTTTTLLNVDDGGNSSSTPTSLIEKINDYENYDKMEGSADKWAAAAAVNECRWSDDKQNFGNAWSGFFLGAAFANVLILFILLIITRGKRGYFGARLYTLNLAVFAIVQILILAWAQPDDCFGIAKMASISVHGFFIKYNAQLLEWSQIVFLSSTTVLVLDCIHRSVL</sequence>
<keyword evidence="2" id="KW-0812">Transmembrane</keyword>
<keyword evidence="2" id="KW-1133">Transmembrane helix</keyword>
<name>A0A183CD54_GLOPA</name>
<evidence type="ECO:0000313" key="3">
    <source>
        <dbReference type="Proteomes" id="UP000050741"/>
    </source>
</evidence>
<reference evidence="4" key="3">
    <citation type="submission" date="2016-06" db="UniProtKB">
        <authorList>
            <consortium name="WormBaseParasite"/>
        </authorList>
    </citation>
    <scope>IDENTIFICATION</scope>
</reference>
<evidence type="ECO:0000313" key="4">
    <source>
        <dbReference type="WBParaSite" id="GPLIN_001080800"/>
    </source>
</evidence>
<feature type="region of interest" description="Disordered" evidence="1">
    <location>
        <begin position="71"/>
        <end position="90"/>
    </location>
</feature>
<accession>A0A183CD54</accession>
<keyword evidence="2" id="KW-0472">Membrane</keyword>
<proteinExistence type="predicted"/>
<feature type="transmembrane region" description="Helical" evidence="2">
    <location>
        <begin position="250"/>
        <end position="269"/>
    </location>
</feature>
<feature type="compositionally biased region" description="Polar residues" evidence="1">
    <location>
        <begin position="44"/>
        <end position="53"/>
    </location>
</feature>
<feature type="transmembrane region" description="Helical" evidence="2">
    <location>
        <begin position="217"/>
        <end position="238"/>
    </location>
</feature>
<evidence type="ECO:0000256" key="2">
    <source>
        <dbReference type="SAM" id="Phobius"/>
    </source>
</evidence>
<evidence type="ECO:0000256" key="1">
    <source>
        <dbReference type="SAM" id="MobiDB-lite"/>
    </source>
</evidence>
<feature type="region of interest" description="Disordered" evidence="1">
    <location>
        <begin position="1"/>
        <end position="64"/>
    </location>
</feature>
<dbReference type="Proteomes" id="UP000050741">
    <property type="component" value="Unassembled WGS sequence"/>
</dbReference>
<protein>
    <submittedName>
        <fullName evidence="4">G_PROTEIN_RECEP_F2_4 domain-containing protein</fullName>
    </submittedName>
</protein>
<organism evidence="3 4">
    <name type="scientific">Globodera pallida</name>
    <name type="common">Potato cyst nematode worm</name>
    <name type="synonym">Heterodera pallida</name>
    <dbReference type="NCBI Taxonomy" id="36090"/>
    <lineage>
        <taxon>Eukaryota</taxon>
        <taxon>Metazoa</taxon>
        <taxon>Ecdysozoa</taxon>
        <taxon>Nematoda</taxon>
        <taxon>Chromadorea</taxon>
        <taxon>Rhabditida</taxon>
        <taxon>Tylenchina</taxon>
        <taxon>Tylenchomorpha</taxon>
        <taxon>Tylenchoidea</taxon>
        <taxon>Heteroderidae</taxon>
        <taxon>Heteroderinae</taxon>
        <taxon>Globodera</taxon>
    </lineage>
</organism>
<dbReference type="AlphaFoldDB" id="A0A183CD54"/>
<keyword evidence="3" id="KW-1185">Reference proteome</keyword>
<reference evidence="3" key="2">
    <citation type="submission" date="2014-05" db="EMBL/GenBank/DDBJ databases">
        <title>The genome and life-stage specific transcriptomes of Globodera pallida elucidate key aspects of plant parasitism by a cyst nematode.</title>
        <authorList>
            <person name="Cotton J.A."/>
            <person name="Lilley C.J."/>
            <person name="Jones L.M."/>
            <person name="Kikuchi T."/>
            <person name="Reid A.J."/>
            <person name="Thorpe P."/>
            <person name="Tsai I.J."/>
            <person name="Beasley H."/>
            <person name="Blok V."/>
            <person name="Cock P.J.A."/>
            <person name="Van den Akker S.E."/>
            <person name="Holroyd N."/>
            <person name="Hunt M."/>
            <person name="Mantelin S."/>
            <person name="Naghra H."/>
            <person name="Pain A."/>
            <person name="Palomares-Rius J.E."/>
            <person name="Zarowiecki M."/>
            <person name="Berriman M."/>
            <person name="Jones J.T."/>
            <person name="Urwin P.E."/>
        </authorList>
    </citation>
    <scope>NUCLEOTIDE SEQUENCE [LARGE SCALE GENOMIC DNA]</scope>
    <source>
        <strain evidence="3">Lindley</strain>
    </source>
</reference>
<reference evidence="3" key="1">
    <citation type="submission" date="2013-12" db="EMBL/GenBank/DDBJ databases">
        <authorList>
            <person name="Aslett M."/>
        </authorList>
    </citation>
    <scope>NUCLEOTIDE SEQUENCE [LARGE SCALE GENOMIC DNA]</scope>
    <source>
        <strain evidence="3">Lindley</strain>
    </source>
</reference>
<feature type="compositionally biased region" description="Low complexity" evidence="1">
    <location>
        <begin position="1"/>
        <end position="33"/>
    </location>
</feature>
<dbReference type="WBParaSite" id="GPLIN_001080800">
    <property type="protein sequence ID" value="GPLIN_001080800"/>
    <property type="gene ID" value="GPLIN_001080800"/>
</dbReference>